<accession>A0A371B2R9</accession>
<evidence type="ECO:0000256" key="1">
    <source>
        <dbReference type="SAM" id="SignalP"/>
    </source>
</evidence>
<evidence type="ECO:0000313" key="3">
    <source>
        <dbReference type="Proteomes" id="UP000263993"/>
    </source>
</evidence>
<dbReference type="AlphaFoldDB" id="A0A371B2R9"/>
<dbReference type="Gene3D" id="3.90.70.10">
    <property type="entry name" value="Cysteine proteinases"/>
    <property type="match status" value="1"/>
</dbReference>
<keyword evidence="1" id="KW-0732">Signal</keyword>
<gene>
    <name evidence="2" type="ORF">DXH78_14820</name>
</gene>
<reference evidence="3" key="1">
    <citation type="submission" date="2018-08" db="EMBL/GenBank/DDBJ databases">
        <authorList>
            <person name="Kim S.-J."/>
            <person name="Jung G.-Y."/>
        </authorList>
    </citation>
    <scope>NUCLEOTIDE SEQUENCE [LARGE SCALE GENOMIC DNA]</scope>
    <source>
        <strain evidence="3">GY_H</strain>
    </source>
</reference>
<feature type="signal peptide" evidence="1">
    <location>
        <begin position="1"/>
        <end position="18"/>
    </location>
</feature>
<protein>
    <recommendedName>
        <fullName evidence="4">Peptidase C39 domain-containing protein</fullName>
    </recommendedName>
</protein>
<evidence type="ECO:0000313" key="2">
    <source>
        <dbReference type="EMBL" id="RDV01885.1"/>
    </source>
</evidence>
<sequence>MAVALLLLGVLPAPGSTAVVPVPWVGQKGSRDCGHAVLAMLIAWRKGDADGGAAAYKGLKLARNRMLALEDLRRVAAAHGMSLDFVAPDRVYILGMSPDASLLDEFRNVLSGPEPRPIIVAIKEQELPHYIILVGATGAEFLARDPNPATKGRLRNLSNAELMRLMTGFGGISLKVSRR</sequence>
<dbReference type="EMBL" id="QRGO01000002">
    <property type="protein sequence ID" value="RDV01885.1"/>
    <property type="molecule type" value="Genomic_DNA"/>
</dbReference>
<dbReference type="Proteomes" id="UP000263993">
    <property type="component" value="Unassembled WGS sequence"/>
</dbReference>
<name>A0A371B2R9_9BRAD</name>
<keyword evidence="3" id="KW-1185">Reference proteome</keyword>
<proteinExistence type="predicted"/>
<comment type="caution">
    <text evidence="2">The sequence shown here is derived from an EMBL/GenBank/DDBJ whole genome shotgun (WGS) entry which is preliminary data.</text>
</comment>
<organism evidence="2 3">
    <name type="scientific">Undibacter mobilis</name>
    <dbReference type="NCBI Taxonomy" id="2292256"/>
    <lineage>
        <taxon>Bacteria</taxon>
        <taxon>Pseudomonadati</taxon>
        <taxon>Pseudomonadota</taxon>
        <taxon>Alphaproteobacteria</taxon>
        <taxon>Hyphomicrobiales</taxon>
        <taxon>Nitrobacteraceae</taxon>
        <taxon>Undibacter</taxon>
    </lineage>
</organism>
<feature type="chain" id="PRO_5017060789" description="Peptidase C39 domain-containing protein" evidence="1">
    <location>
        <begin position="19"/>
        <end position="179"/>
    </location>
</feature>
<evidence type="ECO:0008006" key="4">
    <source>
        <dbReference type="Google" id="ProtNLM"/>
    </source>
</evidence>